<sequence>MPPGSWHNIPASLPSATQRVFHRANMPHGLVWIGFCSCQVHVLTGDVTVDLVGQSTSDGHVRRQLAANLHFAGQDTAEQDTGYDYKPKKNSVGEHLLELATVGSATDLQMAGPPGEPWLLQATSDSQAEALARLHRCPNWRERRQKGGGGGGGGGRATLGSGEESVAGV</sequence>
<protein>
    <submittedName>
        <fullName evidence="2">Uncharacterized protein</fullName>
    </submittedName>
</protein>
<name>A0ABN9WQG5_9DINO</name>
<accession>A0ABN9WQG5</accession>
<evidence type="ECO:0000256" key="1">
    <source>
        <dbReference type="SAM" id="MobiDB-lite"/>
    </source>
</evidence>
<organism evidence="2 3">
    <name type="scientific">Prorocentrum cordatum</name>
    <dbReference type="NCBI Taxonomy" id="2364126"/>
    <lineage>
        <taxon>Eukaryota</taxon>
        <taxon>Sar</taxon>
        <taxon>Alveolata</taxon>
        <taxon>Dinophyceae</taxon>
        <taxon>Prorocentrales</taxon>
        <taxon>Prorocentraceae</taxon>
        <taxon>Prorocentrum</taxon>
    </lineage>
</organism>
<feature type="compositionally biased region" description="Gly residues" evidence="1">
    <location>
        <begin position="147"/>
        <end position="157"/>
    </location>
</feature>
<gene>
    <name evidence="2" type="ORF">PCOR1329_LOCUS68748</name>
</gene>
<feature type="region of interest" description="Disordered" evidence="1">
    <location>
        <begin position="141"/>
        <end position="169"/>
    </location>
</feature>
<reference evidence="2" key="1">
    <citation type="submission" date="2023-10" db="EMBL/GenBank/DDBJ databases">
        <authorList>
            <person name="Chen Y."/>
            <person name="Shah S."/>
            <person name="Dougan E. K."/>
            <person name="Thang M."/>
            <person name="Chan C."/>
        </authorList>
    </citation>
    <scope>NUCLEOTIDE SEQUENCE [LARGE SCALE GENOMIC DNA]</scope>
</reference>
<keyword evidence="3" id="KW-1185">Reference proteome</keyword>
<comment type="caution">
    <text evidence="2">The sequence shown here is derived from an EMBL/GenBank/DDBJ whole genome shotgun (WGS) entry which is preliminary data.</text>
</comment>
<evidence type="ECO:0000313" key="2">
    <source>
        <dbReference type="EMBL" id="CAK0887782.1"/>
    </source>
</evidence>
<dbReference type="Proteomes" id="UP001189429">
    <property type="component" value="Unassembled WGS sequence"/>
</dbReference>
<proteinExistence type="predicted"/>
<evidence type="ECO:0000313" key="3">
    <source>
        <dbReference type="Proteomes" id="UP001189429"/>
    </source>
</evidence>
<dbReference type="EMBL" id="CAUYUJ010018985">
    <property type="protein sequence ID" value="CAK0887782.1"/>
    <property type="molecule type" value="Genomic_DNA"/>
</dbReference>